<evidence type="ECO:0000313" key="3">
    <source>
        <dbReference type="Proteomes" id="UP001250214"/>
    </source>
</evidence>
<feature type="domain" description="Styrene monooxygenase StyA putative substrate binding" evidence="1">
    <location>
        <begin position="146"/>
        <end position="251"/>
    </location>
</feature>
<dbReference type="EMBL" id="JAVLVT010000010">
    <property type="protein sequence ID" value="MDS1272094.1"/>
    <property type="molecule type" value="Genomic_DNA"/>
</dbReference>
<dbReference type="Proteomes" id="UP001250214">
    <property type="component" value="Unassembled WGS sequence"/>
</dbReference>
<gene>
    <name evidence="2" type="ORF">RIF23_17530</name>
</gene>
<dbReference type="GO" id="GO:0004497">
    <property type="term" value="F:monooxygenase activity"/>
    <property type="evidence" value="ECO:0007669"/>
    <property type="project" value="UniProtKB-KW"/>
</dbReference>
<dbReference type="RefSeq" id="WP_310913667.1">
    <property type="nucleotide sequence ID" value="NZ_JAVLVT010000010.1"/>
</dbReference>
<dbReference type="Gene3D" id="3.50.50.60">
    <property type="entry name" value="FAD/NAD(P)-binding domain"/>
    <property type="match status" value="3"/>
</dbReference>
<proteinExistence type="predicted"/>
<keyword evidence="2" id="KW-0503">Monooxygenase</keyword>
<keyword evidence="2" id="KW-0560">Oxidoreductase</keyword>
<protein>
    <submittedName>
        <fullName evidence="2">Styrene monooxygenase/indole monooxygenase family protein</fullName>
    </submittedName>
</protein>
<organism evidence="2 3">
    <name type="scientific">Lipingzhangella rawalii</name>
    <dbReference type="NCBI Taxonomy" id="2055835"/>
    <lineage>
        <taxon>Bacteria</taxon>
        <taxon>Bacillati</taxon>
        <taxon>Actinomycetota</taxon>
        <taxon>Actinomycetes</taxon>
        <taxon>Streptosporangiales</taxon>
        <taxon>Nocardiopsidaceae</taxon>
        <taxon>Lipingzhangella</taxon>
    </lineage>
</organism>
<dbReference type="Pfam" id="PF17885">
    <property type="entry name" value="Smoa_sbd"/>
    <property type="match status" value="1"/>
</dbReference>
<evidence type="ECO:0000313" key="2">
    <source>
        <dbReference type="EMBL" id="MDS1272094.1"/>
    </source>
</evidence>
<name>A0ABU2HB61_9ACTN</name>
<keyword evidence="3" id="KW-1185">Reference proteome</keyword>
<accession>A0ABU2HB61</accession>
<sequence length="412" mass="45608">MRRILIVGGGQAGLQLALGLQHHDYDVTLMTARTSDELRTGRAVSFQAQWFQTLAMERNYGLNLWDDEAPDIDGLRVRFAGFGGLPTFDFFGRSPQPAQSLDERLKVPEWQDLFEQRGGTVIISPVTSSDLDQLARMFDLVVIAAGHSGLAEMFPPNPRRSLPEVTPTTTVAAYVQGDTYPETNQGTVDLLPNHGFLTTLPSLTRNGPGRVFYITSPSDGVLASWPARLRPAEHLDLMLQTMREFAPHLHEHFREVELVDHRSVAVDHVVPRVREPVAQLPSGGLVMGIGDTVLSTLPQLCQDPNNASQSAEITLRHILARGDEPFDSAFMHAAFEEFWDYAHHMAGPVAQVIVERRPFLMELFYAASEHAQIGDRFVRGLGDPADYAGWFTTAEDARAYIAGVADRAAVRT</sequence>
<comment type="caution">
    <text evidence="2">The sequence shown here is derived from an EMBL/GenBank/DDBJ whole genome shotgun (WGS) entry which is preliminary data.</text>
</comment>
<dbReference type="InterPro" id="IPR041654">
    <property type="entry name" value="StyA_sbd"/>
</dbReference>
<evidence type="ECO:0000259" key="1">
    <source>
        <dbReference type="Pfam" id="PF17885"/>
    </source>
</evidence>
<dbReference type="InterPro" id="IPR036188">
    <property type="entry name" value="FAD/NAD-bd_sf"/>
</dbReference>
<reference evidence="3" key="1">
    <citation type="submission" date="2023-07" db="EMBL/GenBank/DDBJ databases">
        <title>Novel species in the genus Lipingzhangella isolated from Sambhar Salt Lake.</title>
        <authorList>
            <person name="Jiya N."/>
            <person name="Kajale S."/>
            <person name="Sharma A."/>
        </authorList>
    </citation>
    <scope>NUCLEOTIDE SEQUENCE [LARGE SCALE GENOMIC DNA]</scope>
    <source>
        <strain evidence="3">LS1_29</strain>
    </source>
</reference>
<dbReference type="SUPFAM" id="SSF51905">
    <property type="entry name" value="FAD/NAD(P)-binding domain"/>
    <property type="match status" value="1"/>
</dbReference>